<dbReference type="Proteomes" id="UP000280395">
    <property type="component" value="Unassembled WGS sequence"/>
</dbReference>
<dbReference type="AlphaFoldDB" id="A0A3M5V1A9"/>
<name>A0A3M5V1A9_PSESX</name>
<comment type="caution">
    <text evidence="1">The sequence shown here is derived from an EMBL/GenBank/DDBJ whole genome shotgun (WGS) entry which is preliminary data.</text>
</comment>
<sequence>MFAIRGVREARERRLQRCPEQLPPIGIEEVDSDGSIRGLLSSHRDVMIRRDRRCSDVIVQPMGPVQLSVTGQHRQLPVFTGNGEHGEVRGNREADHCATKMPTPEFAVGRFKKQRGRMRNAAQAHDTVSRGSLLFCRGVEINVEVGHGISLSNHLVCSVLIEELADTWRGSFENAVVVGRERGGVEGLPTEWPPLVPQLCTFFCVQ</sequence>
<organism evidence="1 2">
    <name type="scientific">Pseudomonas syringae pv. avii</name>
    <dbReference type="NCBI Taxonomy" id="663959"/>
    <lineage>
        <taxon>Bacteria</taxon>
        <taxon>Pseudomonadati</taxon>
        <taxon>Pseudomonadota</taxon>
        <taxon>Gammaproteobacteria</taxon>
        <taxon>Pseudomonadales</taxon>
        <taxon>Pseudomonadaceae</taxon>
        <taxon>Pseudomonas</taxon>
        <taxon>Pseudomonas syringae</taxon>
    </lineage>
</organism>
<reference evidence="1 2" key="1">
    <citation type="submission" date="2018-08" db="EMBL/GenBank/DDBJ databases">
        <title>Recombination of ecologically and evolutionarily significant loci maintains genetic cohesion in the Pseudomonas syringae species complex.</title>
        <authorList>
            <person name="Dillon M."/>
            <person name="Thakur S."/>
            <person name="Almeida R.N.D."/>
            <person name="Weir B.S."/>
            <person name="Guttman D.S."/>
        </authorList>
    </citation>
    <scope>NUCLEOTIDE SEQUENCE [LARGE SCALE GENOMIC DNA]</scope>
    <source>
        <strain evidence="1 2">ICMP 14479</strain>
    </source>
</reference>
<evidence type="ECO:0000313" key="1">
    <source>
        <dbReference type="EMBL" id="RMU51932.1"/>
    </source>
</evidence>
<protein>
    <submittedName>
        <fullName evidence="1">Uncharacterized protein</fullName>
    </submittedName>
</protein>
<gene>
    <name evidence="1" type="ORF">ALP29_201794</name>
</gene>
<evidence type="ECO:0000313" key="2">
    <source>
        <dbReference type="Proteomes" id="UP000280395"/>
    </source>
</evidence>
<dbReference type="EMBL" id="RBUA01000982">
    <property type="protein sequence ID" value="RMU51932.1"/>
    <property type="molecule type" value="Genomic_DNA"/>
</dbReference>
<accession>A0A3M5V1A9</accession>
<proteinExistence type="predicted"/>